<evidence type="ECO:0000313" key="2">
    <source>
        <dbReference type="Proteomes" id="UP000254877"/>
    </source>
</evidence>
<dbReference type="EMBL" id="UGAB01000002">
    <property type="protein sequence ID" value="STF44016.1"/>
    <property type="molecule type" value="Genomic_DNA"/>
</dbReference>
<accession>A0A376LII9</accession>
<gene>
    <name evidence="1" type="primary">lafS_1</name>
    <name evidence="1" type="ORF">NCTC7928_04735</name>
</gene>
<sequence length="89" mass="10190">MLQDVLFESEEFAAAPVLTPQQESHYLQAYLPLVRKVVRQLAPQCNCIIDRQDMEQTALMGLLNAIRRYGLPGRRFCGLCRAPDSRRDP</sequence>
<name>A0A376LII9_ECOLX</name>
<dbReference type="InterPro" id="IPR013325">
    <property type="entry name" value="RNA_pol_sigma_r2"/>
</dbReference>
<organism evidence="1 2">
    <name type="scientific">Escherichia coli</name>
    <dbReference type="NCBI Taxonomy" id="562"/>
    <lineage>
        <taxon>Bacteria</taxon>
        <taxon>Pseudomonadati</taxon>
        <taxon>Pseudomonadota</taxon>
        <taxon>Gammaproteobacteria</taxon>
        <taxon>Enterobacterales</taxon>
        <taxon>Enterobacteriaceae</taxon>
        <taxon>Escherichia</taxon>
    </lineage>
</organism>
<evidence type="ECO:0000313" key="1">
    <source>
        <dbReference type="EMBL" id="STF44016.1"/>
    </source>
</evidence>
<dbReference type="AlphaFoldDB" id="A0A376LII9"/>
<dbReference type="GO" id="GO:0006352">
    <property type="term" value="P:DNA-templated transcription initiation"/>
    <property type="evidence" value="ECO:0007669"/>
    <property type="project" value="InterPro"/>
</dbReference>
<dbReference type="Proteomes" id="UP000254877">
    <property type="component" value="Unassembled WGS sequence"/>
</dbReference>
<keyword evidence="1" id="KW-0282">Flagellum</keyword>
<protein>
    <submittedName>
        <fullName evidence="1">Flagellar biosynthesis sigma factor</fullName>
    </submittedName>
</protein>
<reference evidence="1 2" key="1">
    <citation type="submission" date="2018-06" db="EMBL/GenBank/DDBJ databases">
        <authorList>
            <consortium name="Pathogen Informatics"/>
            <person name="Doyle S."/>
        </authorList>
    </citation>
    <scope>NUCLEOTIDE SEQUENCE [LARGE SCALE GENOMIC DNA]</scope>
    <source>
        <strain evidence="1 2">NCTC7928</strain>
    </source>
</reference>
<keyword evidence="1" id="KW-0966">Cell projection</keyword>
<dbReference type="SUPFAM" id="SSF88946">
    <property type="entry name" value="Sigma2 domain of RNA polymerase sigma factors"/>
    <property type="match status" value="1"/>
</dbReference>
<keyword evidence="1" id="KW-0969">Cilium</keyword>
<dbReference type="Gene3D" id="1.10.1740.10">
    <property type="match status" value="1"/>
</dbReference>
<dbReference type="GO" id="GO:0003700">
    <property type="term" value="F:DNA-binding transcription factor activity"/>
    <property type="evidence" value="ECO:0007669"/>
    <property type="project" value="InterPro"/>
</dbReference>
<proteinExistence type="predicted"/>